<reference evidence="2" key="1">
    <citation type="submission" date="2020-08" db="EMBL/GenBank/DDBJ databases">
        <title>Multicomponent nature underlies the extraordinary mechanical properties of spider dragline silk.</title>
        <authorList>
            <person name="Kono N."/>
            <person name="Nakamura H."/>
            <person name="Mori M."/>
            <person name="Yoshida Y."/>
            <person name="Ohtoshi R."/>
            <person name="Malay A.D."/>
            <person name="Moran D.A.P."/>
            <person name="Tomita M."/>
            <person name="Numata K."/>
            <person name="Arakawa K."/>
        </authorList>
    </citation>
    <scope>NUCLEOTIDE SEQUENCE</scope>
</reference>
<gene>
    <name evidence="2" type="ORF">NPIL_472961</name>
</gene>
<sequence length="134" mass="13478">MLLWQIPTQHSISPPAPFSRGTRFGASRLTSTSLFRAPPALSAPAAVAAPAPAAPPSISSSSLAPPASAPVCPVPASSFLPQADVCREIRLPRVSSTFHSEPAPPNPALLSISTGTTCPALQPPAPLGAPASST</sequence>
<evidence type="ECO:0000313" key="2">
    <source>
        <dbReference type="EMBL" id="GFU45239.1"/>
    </source>
</evidence>
<accession>A0A8X6R2H0</accession>
<comment type="caution">
    <text evidence="2">The sequence shown here is derived from an EMBL/GenBank/DDBJ whole genome shotgun (WGS) entry which is preliminary data.</text>
</comment>
<feature type="region of interest" description="Disordered" evidence="1">
    <location>
        <begin position="96"/>
        <end position="134"/>
    </location>
</feature>
<protein>
    <submittedName>
        <fullName evidence="2">Uncharacterized protein</fullName>
    </submittedName>
</protein>
<dbReference type="AlphaFoldDB" id="A0A8X6R2H0"/>
<dbReference type="EMBL" id="BMAW01132837">
    <property type="protein sequence ID" value="GFU45239.1"/>
    <property type="molecule type" value="Genomic_DNA"/>
</dbReference>
<dbReference type="Proteomes" id="UP000887013">
    <property type="component" value="Unassembled WGS sequence"/>
</dbReference>
<evidence type="ECO:0000256" key="1">
    <source>
        <dbReference type="SAM" id="MobiDB-lite"/>
    </source>
</evidence>
<name>A0A8X6R2H0_NEPPI</name>
<evidence type="ECO:0000313" key="3">
    <source>
        <dbReference type="Proteomes" id="UP000887013"/>
    </source>
</evidence>
<organism evidence="2 3">
    <name type="scientific">Nephila pilipes</name>
    <name type="common">Giant wood spider</name>
    <name type="synonym">Nephila maculata</name>
    <dbReference type="NCBI Taxonomy" id="299642"/>
    <lineage>
        <taxon>Eukaryota</taxon>
        <taxon>Metazoa</taxon>
        <taxon>Ecdysozoa</taxon>
        <taxon>Arthropoda</taxon>
        <taxon>Chelicerata</taxon>
        <taxon>Arachnida</taxon>
        <taxon>Araneae</taxon>
        <taxon>Araneomorphae</taxon>
        <taxon>Entelegynae</taxon>
        <taxon>Araneoidea</taxon>
        <taxon>Nephilidae</taxon>
        <taxon>Nephila</taxon>
    </lineage>
</organism>
<proteinExistence type="predicted"/>
<keyword evidence="3" id="KW-1185">Reference proteome</keyword>